<evidence type="ECO:0000313" key="2">
    <source>
        <dbReference type="Proteomes" id="UP000234335"/>
    </source>
</evidence>
<sequence>MEKEMLNINGNVVGEIKFGVIESKEGEVPFANFTIVRKNKDKKKEYIYCNLYGDKTDLVRDFESGEYIHVFGYFKEVKKEEKIFKNFIVKHVNKIEKEKIEDNQEE</sequence>
<accession>A0A2I1M3S2</accession>
<keyword evidence="1" id="KW-0238">DNA-binding</keyword>
<keyword evidence="2" id="KW-1185">Reference proteome</keyword>
<dbReference type="EMBL" id="PKGS01000011">
    <property type="protein sequence ID" value="PKZ14758.1"/>
    <property type="molecule type" value="Genomic_DNA"/>
</dbReference>
<protein>
    <submittedName>
        <fullName evidence="1">Single-stranded DNA-binding protein</fullName>
    </submittedName>
</protein>
<name>A0A2I1M3S2_9FIRM</name>
<comment type="caution">
    <text evidence="1">The sequence shown here is derived from an EMBL/GenBank/DDBJ whole genome shotgun (WGS) entry which is preliminary data.</text>
</comment>
<evidence type="ECO:0000313" key="1">
    <source>
        <dbReference type="EMBL" id="PKZ14758.1"/>
    </source>
</evidence>
<dbReference type="RefSeq" id="WP_026302338.1">
    <property type="nucleotide sequence ID" value="NZ_PKGS01000011.1"/>
</dbReference>
<gene>
    <name evidence="1" type="ORF">CYJ34_09200</name>
</gene>
<organism evidence="1 2">
    <name type="scientific">Anaerococcus octavius</name>
    <dbReference type="NCBI Taxonomy" id="54007"/>
    <lineage>
        <taxon>Bacteria</taxon>
        <taxon>Bacillati</taxon>
        <taxon>Bacillota</taxon>
        <taxon>Tissierellia</taxon>
        <taxon>Tissierellales</taxon>
        <taxon>Peptoniphilaceae</taxon>
        <taxon>Anaerococcus</taxon>
    </lineage>
</organism>
<dbReference type="Proteomes" id="UP000234335">
    <property type="component" value="Unassembled WGS sequence"/>
</dbReference>
<dbReference type="GO" id="GO:0003677">
    <property type="term" value="F:DNA binding"/>
    <property type="evidence" value="ECO:0007669"/>
    <property type="project" value="UniProtKB-KW"/>
</dbReference>
<reference evidence="1 2" key="1">
    <citation type="submission" date="2017-12" db="EMBL/GenBank/DDBJ databases">
        <title>Phylogenetic diversity of female urinary microbiome.</title>
        <authorList>
            <person name="Thomas-White K."/>
            <person name="Wolfe A.J."/>
        </authorList>
    </citation>
    <scope>NUCLEOTIDE SEQUENCE [LARGE SCALE GENOMIC DNA]</scope>
    <source>
        <strain evidence="1 2">UMB0119</strain>
    </source>
</reference>
<dbReference type="AlphaFoldDB" id="A0A2I1M3S2"/>
<proteinExistence type="predicted"/>